<dbReference type="STRING" id="1437425.CSEC_0773"/>
<comment type="caution">
    <text evidence="2">The sequence shown here is derived from an EMBL/GenBank/DDBJ whole genome shotgun (WGS) entry which is preliminary data.</text>
</comment>
<reference evidence="2" key="2">
    <citation type="submission" date="2014-09" db="EMBL/GenBank/DDBJ databases">
        <title>Criblamydia sequanensis harbors a mega-plasmid encoding arsenite resistance.</title>
        <authorList>
            <person name="Bertelli C."/>
            <person name="Goesmann A."/>
            <person name="Greub G."/>
        </authorList>
    </citation>
    <scope>NUCLEOTIDE SEQUENCE [LARGE SCALE GENOMIC DNA]</scope>
    <source>
        <strain evidence="2">CRIB-18</strain>
    </source>
</reference>
<dbReference type="Pfam" id="PF10128">
    <property type="entry name" value="OpcA_G6PD_assem"/>
    <property type="match status" value="1"/>
</dbReference>
<proteinExistence type="predicted"/>
<dbReference type="OrthoDB" id="21211at2"/>
<dbReference type="Proteomes" id="UP000031552">
    <property type="component" value="Unassembled WGS sequence"/>
</dbReference>
<accession>A0A090DXU3</accession>
<sequence length="353" mass="40512">MDIDAEIRRLTLENKQGNKIKGCLFNLLVYTKDEIRGDFLRGVVQSIVQKLPCRLITVQSLSALNESLEIKVKQYGDGEIVCDHIAIKCPAREHEKIPFIVTPQFVPDLPVYIIWGDDPSQNFEVLKELIPYATRVIFDLESVFEFKNYCPKVTSLLKEGHEVIDIPWAILSSWREVFSKVFSSKESLKKLQNSTEIDIYFNAIDSNIEKRSSTNALYLSAWMTSSLEWELKSVSCIKNVTCLDYDSDFGKRKIKLTPKKMDVMPQGAIVSIQVKNEPVESFELVFKRGPDRVLVHVSSEDRCFLPLSLQIRDLSKGLNFIQELLYSKTLLPYKKTMIELEKLSQKEASICEI</sequence>
<evidence type="ECO:0000313" key="3">
    <source>
        <dbReference type="Proteomes" id="UP000031552"/>
    </source>
</evidence>
<gene>
    <name evidence="2" type="ORF">CSEC_0773</name>
</gene>
<dbReference type="PANTHER" id="PTHR38658">
    <property type="entry name" value="OXPP CYCLE PROTEIN OPCA-RELATED"/>
    <property type="match status" value="1"/>
</dbReference>
<dbReference type="eggNOG" id="COG3429">
    <property type="taxonomic scope" value="Bacteria"/>
</dbReference>
<dbReference type="EMBL" id="CCEJ010000003">
    <property type="protein sequence ID" value="CDR33604.1"/>
    <property type="molecule type" value="Genomic_DNA"/>
</dbReference>
<name>A0A090DXU3_9BACT</name>
<reference evidence="2" key="1">
    <citation type="submission" date="2013-12" db="EMBL/GenBank/DDBJ databases">
        <authorList>
            <person name="Linke B."/>
        </authorList>
    </citation>
    <scope>NUCLEOTIDE SEQUENCE [LARGE SCALE GENOMIC DNA]</scope>
    <source>
        <strain evidence="2">CRIB-18</strain>
    </source>
</reference>
<dbReference type="RefSeq" id="WP_041017064.1">
    <property type="nucleotide sequence ID" value="NZ_CCEJ010000003.1"/>
</dbReference>
<organism evidence="2 3">
    <name type="scientific">Candidatus Criblamydia sequanensis CRIB-18</name>
    <dbReference type="NCBI Taxonomy" id="1437425"/>
    <lineage>
        <taxon>Bacteria</taxon>
        <taxon>Pseudomonadati</taxon>
        <taxon>Chlamydiota</taxon>
        <taxon>Chlamydiia</taxon>
        <taxon>Parachlamydiales</taxon>
        <taxon>Candidatus Criblamydiaceae</taxon>
        <taxon>Candidatus Criblamydia</taxon>
    </lineage>
</organism>
<keyword evidence="3" id="KW-1185">Reference proteome</keyword>
<dbReference type="InterPro" id="IPR004555">
    <property type="entry name" value="G6PDH_assembly_OpcA"/>
</dbReference>
<protein>
    <recommendedName>
        <fullName evidence="1">Glucose-6-phosphate dehydrogenase assembly protein OpcA N-terminal domain-containing protein</fullName>
    </recommendedName>
</protein>
<dbReference type="AlphaFoldDB" id="A0A090DXU3"/>
<dbReference type="PANTHER" id="PTHR38658:SF1">
    <property type="entry name" value="OXPP CYCLE PROTEIN OPCA-RELATED"/>
    <property type="match status" value="1"/>
</dbReference>
<feature type="domain" description="Glucose-6-phosphate dehydrogenase assembly protein OpcA N-terminal" evidence="1">
    <location>
        <begin position="46"/>
        <end position="142"/>
    </location>
</feature>
<evidence type="ECO:0000313" key="2">
    <source>
        <dbReference type="EMBL" id="CDR33604.1"/>
    </source>
</evidence>
<dbReference type="InterPro" id="IPR046801">
    <property type="entry name" value="OpcA_G6PD_N"/>
</dbReference>
<evidence type="ECO:0000259" key="1">
    <source>
        <dbReference type="Pfam" id="PF10128"/>
    </source>
</evidence>